<dbReference type="RefSeq" id="WP_394407399.1">
    <property type="nucleotide sequence ID" value="NZ_JBIGIC010000003.1"/>
</dbReference>
<name>A0ABW7HA81_9BURK</name>
<keyword evidence="2" id="KW-1185">Reference proteome</keyword>
<dbReference type="EMBL" id="JBIGIC010000003">
    <property type="protein sequence ID" value="MFG6486382.1"/>
    <property type="molecule type" value="Genomic_DNA"/>
</dbReference>
<protein>
    <recommendedName>
        <fullName evidence="3">Solute-binding protein family 3/N-terminal domain-containing protein</fullName>
    </recommendedName>
</protein>
<dbReference type="SUPFAM" id="SSF53850">
    <property type="entry name" value="Periplasmic binding protein-like II"/>
    <property type="match status" value="1"/>
</dbReference>
<dbReference type="Proteomes" id="UP001606134">
    <property type="component" value="Unassembled WGS sequence"/>
</dbReference>
<evidence type="ECO:0000313" key="2">
    <source>
        <dbReference type="Proteomes" id="UP001606134"/>
    </source>
</evidence>
<accession>A0ABW7HA81</accession>
<reference evidence="1 2" key="1">
    <citation type="submission" date="2024-08" db="EMBL/GenBank/DDBJ databases">
        <authorList>
            <person name="Lu H."/>
        </authorList>
    </citation>
    <scope>NUCLEOTIDE SEQUENCE [LARGE SCALE GENOMIC DNA]</scope>
    <source>
        <strain evidence="1 2">BYS78W</strain>
    </source>
</reference>
<comment type="caution">
    <text evidence="1">The sequence shown here is derived from an EMBL/GenBank/DDBJ whole genome shotgun (WGS) entry which is preliminary data.</text>
</comment>
<evidence type="ECO:0000313" key="1">
    <source>
        <dbReference type="EMBL" id="MFG6486382.1"/>
    </source>
</evidence>
<gene>
    <name evidence="1" type="ORF">ACG04R_06850</name>
</gene>
<dbReference type="Gene3D" id="3.40.190.10">
    <property type="entry name" value="Periplasmic binding protein-like II"/>
    <property type="match status" value="2"/>
</dbReference>
<evidence type="ECO:0008006" key="3">
    <source>
        <dbReference type="Google" id="ProtNLM"/>
    </source>
</evidence>
<sequence length="318" mass="36620">MFDTSRIDRRKLAAWAACCTLDLVTGLPHATAAEPALPSKDNMAFRYWDWGATPKRDDYQFELLTLALDKTTKDYGPYQLARVVRSYSTSRLRREINRGDVVNVHAGPWRPLETTEDKLPERSLRVNVSILKDLLGYRRLLIRRDDRERFRSIRKEQELKELVIGQANGWVDIEVYRHNGYRVNDTPTPASLFDMLARKRIDYIPISLMDADTTLSSRPDLAGQLMLLPDITLYFPLPVIFYVNIHEPRMAERLEAGLNLARQDGSFERLFRSHFAHELQLIREGSGRRFMLANPFVPKELTLEASEADTSPVKGGSR</sequence>
<organism evidence="1 2">
    <name type="scientific">Pelomonas candidula</name>
    <dbReference type="NCBI Taxonomy" id="3299025"/>
    <lineage>
        <taxon>Bacteria</taxon>
        <taxon>Pseudomonadati</taxon>
        <taxon>Pseudomonadota</taxon>
        <taxon>Betaproteobacteria</taxon>
        <taxon>Burkholderiales</taxon>
        <taxon>Sphaerotilaceae</taxon>
        <taxon>Roseateles</taxon>
    </lineage>
</organism>
<proteinExistence type="predicted"/>